<keyword evidence="6" id="KW-0411">Iron-sulfur</keyword>
<organism evidence="11 12">
    <name type="scientific">Mycobacterium heckeshornense</name>
    <dbReference type="NCBI Taxonomy" id="110505"/>
    <lineage>
        <taxon>Bacteria</taxon>
        <taxon>Bacillati</taxon>
        <taxon>Actinomycetota</taxon>
        <taxon>Actinomycetes</taxon>
        <taxon>Mycobacteriales</taxon>
        <taxon>Mycobacteriaceae</taxon>
        <taxon>Mycobacterium</taxon>
    </lineage>
</organism>
<dbReference type="InterPro" id="IPR044147">
    <property type="entry name" value="UdgB-like"/>
</dbReference>
<dbReference type="SMART" id="SM00987">
    <property type="entry name" value="UreE_C"/>
    <property type="match status" value="1"/>
</dbReference>
<dbReference type="GO" id="GO:0033958">
    <property type="term" value="F:DNA-deoxyinosine glycosylase activity"/>
    <property type="evidence" value="ECO:0007669"/>
    <property type="project" value="InterPro"/>
</dbReference>
<dbReference type="CDD" id="cd10031">
    <property type="entry name" value="UDG-F5_TTUDGB_like"/>
    <property type="match status" value="1"/>
</dbReference>
<dbReference type="GO" id="GO:0046872">
    <property type="term" value="F:metal ion binding"/>
    <property type="evidence" value="ECO:0007669"/>
    <property type="project" value="UniProtKB-KW"/>
</dbReference>
<dbReference type="InterPro" id="IPR005122">
    <property type="entry name" value="Uracil-DNA_glycosylase-like"/>
</dbReference>
<dbReference type="AlphaFoldDB" id="A0A7R7YR29"/>
<keyword evidence="4" id="KW-0378">Hydrolase</keyword>
<protein>
    <recommendedName>
        <fullName evidence="9">Type-5 uracil-DNA glycosylase</fullName>
    </recommendedName>
</protein>
<accession>A0A7R7YR29</accession>
<keyword evidence="3" id="KW-0227">DNA damage</keyword>
<dbReference type="Gene3D" id="3.40.470.10">
    <property type="entry name" value="Uracil-DNA glycosylase-like domain"/>
    <property type="match status" value="1"/>
</dbReference>
<keyword evidence="7" id="KW-0234">DNA repair</keyword>
<keyword evidence="5" id="KW-0408">Iron</keyword>
<dbReference type="GO" id="GO:0051539">
    <property type="term" value="F:4 iron, 4 sulfur cluster binding"/>
    <property type="evidence" value="ECO:0007669"/>
    <property type="project" value="UniProtKB-KW"/>
</dbReference>
<evidence type="ECO:0000256" key="8">
    <source>
        <dbReference type="ARBA" id="ARBA00023779"/>
    </source>
</evidence>
<evidence type="ECO:0000256" key="3">
    <source>
        <dbReference type="ARBA" id="ARBA00022763"/>
    </source>
</evidence>
<evidence type="ECO:0000256" key="5">
    <source>
        <dbReference type="ARBA" id="ARBA00023004"/>
    </source>
</evidence>
<keyword evidence="12" id="KW-1185">Reference proteome</keyword>
<evidence type="ECO:0000256" key="6">
    <source>
        <dbReference type="ARBA" id="ARBA00023014"/>
    </source>
</evidence>
<keyword evidence="1" id="KW-0004">4Fe-4S</keyword>
<sequence>MRCNTSQGNATREIPLATAATRAADKIRQTGRRDGVGMGLAKSRSGLELSASDFPRRCAGVHSRPVSLAHPRTGALFDSPVPPGTGWPGDPATSTTAVASTPAQVIALAAAAPTLAGLDAVVSVCRACPRLVEWREHVAVTKRRAYAGEPYWGRPVPGWGAERPRVLVVGLAPAAHGGNRTGRVFTGDRSGDVLFAALHRAGLANSPISVDAADGLALNATRVVAAVRCAPPGNAPTPTERATCAPWLDAEWRLAGIDVRAIVALGNFGWRAALQMVRASGGQITRPTPQFGHGAQARLRTAEREVVLLGCYHPSQQNTFTGKLTPEMLDDVLGRAATIAGLSR</sequence>
<dbReference type="SUPFAM" id="SSF52141">
    <property type="entry name" value="Uracil-DNA glycosylase-like"/>
    <property type="match status" value="1"/>
</dbReference>
<feature type="domain" description="Uracil-DNA glycosylase-like" evidence="10">
    <location>
        <begin position="157"/>
        <end position="333"/>
    </location>
</feature>
<evidence type="ECO:0000256" key="4">
    <source>
        <dbReference type="ARBA" id="ARBA00022801"/>
    </source>
</evidence>
<evidence type="ECO:0000313" key="12">
    <source>
        <dbReference type="Proteomes" id="UP000595446"/>
    </source>
</evidence>
<dbReference type="InterPro" id="IPR051536">
    <property type="entry name" value="UDG_Type-4/5"/>
</dbReference>
<name>A0A7R7YR29_9MYCO</name>
<evidence type="ECO:0000256" key="9">
    <source>
        <dbReference type="ARBA" id="ARBA00023887"/>
    </source>
</evidence>
<dbReference type="Proteomes" id="UP000595446">
    <property type="component" value="Chromosome"/>
</dbReference>
<evidence type="ECO:0000256" key="7">
    <source>
        <dbReference type="ARBA" id="ARBA00023204"/>
    </source>
</evidence>
<dbReference type="SMART" id="SM00986">
    <property type="entry name" value="UDG"/>
    <property type="match status" value="1"/>
</dbReference>
<evidence type="ECO:0000256" key="1">
    <source>
        <dbReference type="ARBA" id="ARBA00022485"/>
    </source>
</evidence>
<dbReference type="GO" id="GO:0006284">
    <property type="term" value="P:base-excision repair"/>
    <property type="evidence" value="ECO:0007669"/>
    <property type="project" value="InterPro"/>
</dbReference>
<dbReference type="Pfam" id="PF03167">
    <property type="entry name" value="UDG"/>
    <property type="match status" value="1"/>
</dbReference>
<dbReference type="PANTHER" id="PTHR33693:SF3">
    <property type="entry name" value="TYPE-5 URACIL-DNA GLYCOSYLASE"/>
    <property type="match status" value="1"/>
</dbReference>
<evidence type="ECO:0000256" key="2">
    <source>
        <dbReference type="ARBA" id="ARBA00022723"/>
    </source>
</evidence>
<comment type="similarity">
    <text evidence="8">Belongs to the uracil-DNA glycosylase (UDG) superfamily. Type 5 (UDGb) family.</text>
</comment>
<proteinExistence type="inferred from homology"/>
<dbReference type="InterPro" id="IPR036895">
    <property type="entry name" value="Uracil-DNA_glycosylase-like_sf"/>
</dbReference>
<evidence type="ECO:0000259" key="10">
    <source>
        <dbReference type="SMART" id="SM00986"/>
    </source>
</evidence>
<evidence type="ECO:0000313" key="11">
    <source>
        <dbReference type="EMBL" id="BCO35039.1"/>
    </source>
</evidence>
<gene>
    <name evidence="11" type="ORF">MHEC_14720</name>
</gene>
<reference evidence="11 12" key="1">
    <citation type="submission" date="2020-12" db="EMBL/GenBank/DDBJ databases">
        <title>Complete genome sequence of Mycobacterium heckeshornense JCM 15655T, closely related to a pathogenic non-tuberculous mycobacterial species Mycobacterium xenopi.</title>
        <authorList>
            <person name="Yoshida M."/>
            <person name="Fukano H."/>
            <person name="Asakura T."/>
            <person name="Suzuki M."/>
            <person name="Hoshino Y."/>
        </authorList>
    </citation>
    <scope>NUCLEOTIDE SEQUENCE [LARGE SCALE GENOMIC DNA]</scope>
    <source>
        <strain evidence="11 12">JCM 15655</strain>
    </source>
</reference>
<dbReference type="PANTHER" id="PTHR33693">
    <property type="entry name" value="TYPE-5 URACIL-DNA GLYCOSYLASE"/>
    <property type="match status" value="1"/>
</dbReference>
<dbReference type="EMBL" id="AP024237">
    <property type="protein sequence ID" value="BCO35039.1"/>
    <property type="molecule type" value="Genomic_DNA"/>
</dbReference>
<dbReference type="GO" id="GO:0004844">
    <property type="term" value="F:uracil DNA N-glycosylase activity"/>
    <property type="evidence" value="ECO:0007669"/>
    <property type="project" value="InterPro"/>
</dbReference>
<keyword evidence="2" id="KW-0479">Metal-binding</keyword>